<dbReference type="AlphaFoldDB" id="A8LZX8"/>
<dbReference type="EMBL" id="CP000850">
    <property type="protein sequence ID" value="ABV99492.1"/>
    <property type="molecule type" value="Genomic_DNA"/>
</dbReference>
<reference evidence="1" key="1">
    <citation type="submission" date="2007-10" db="EMBL/GenBank/DDBJ databases">
        <title>Complete sequence of Salinispora arenicola CNS-205.</title>
        <authorList>
            <consortium name="US DOE Joint Genome Institute"/>
            <person name="Copeland A."/>
            <person name="Lucas S."/>
            <person name="Lapidus A."/>
            <person name="Barry K."/>
            <person name="Glavina del Rio T."/>
            <person name="Dalin E."/>
            <person name="Tice H."/>
            <person name="Pitluck S."/>
            <person name="Foster B."/>
            <person name="Schmutz J."/>
            <person name="Larimer F."/>
            <person name="Land M."/>
            <person name="Hauser L."/>
            <person name="Kyrpides N."/>
            <person name="Ivanova N."/>
            <person name="Jensen P.R."/>
            <person name="Moore B.S."/>
            <person name="Penn K."/>
            <person name="Jenkins C."/>
            <person name="Udwary D."/>
            <person name="Xiang L."/>
            <person name="Gontang E."/>
            <person name="Richardson P."/>
        </authorList>
    </citation>
    <scope>NUCLEOTIDE SEQUENCE [LARGE SCALE GENOMIC DNA]</scope>
    <source>
        <strain evidence="1">CNS-205</strain>
    </source>
</reference>
<name>A8LZX8_SALAI</name>
<proteinExistence type="predicted"/>
<dbReference type="OrthoDB" id="557859at2"/>
<dbReference type="KEGG" id="saq:Sare_3699"/>
<dbReference type="KEGG" id="saq:Sare_3750"/>
<gene>
    <name evidence="1" type="ordered locus">Sare_3699</name>
    <name evidence="2" type="ordered locus">Sare_3750</name>
</gene>
<dbReference type="HOGENOM" id="CLU_1804814_0_0_11"/>
<dbReference type="PATRIC" id="fig|391037.6.peg.3779"/>
<dbReference type="EMBL" id="CP000850">
    <property type="protein sequence ID" value="ABV99543.1"/>
    <property type="molecule type" value="Genomic_DNA"/>
</dbReference>
<accession>A8LZX8</accession>
<evidence type="ECO:0000313" key="2">
    <source>
        <dbReference type="EMBL" id="ABV99543.1"/>
    </source>
</evidence>
<sequence>MGDKIMDNKFDIEDASGRLGELVWAAGEGTDIILTRDGVPAARLTATETEYLDGDEYEKLLRDIHLYSRAMAAFAVAEHPSGYDFARVINALWQRIRFKLDEVAAVPPGEVREPFADEARGVREVARADAEAIAARPSARWAD</sequence>
<evidence type="ECO:0000313" key="1">
    <source>
        <dbReference type="EMBL" id="ABV99492.1"/>
    </source>
</evidence>
<evidence type="ECO:0008006" key="3">
    <source>
        <dbReference type="Google" id="ProtNLM"/>
    </source>
</evidence>
<protein>
    <recommendedName>
        <fullName evidence="3">Prevent-host-death family protein</fullName>
    </recommendedName>
</protein>
<organism evidence="1">
    <name type="scientific">Salinispora arenicola (strain CNS-205)</name>
    <dbReference type="NCBI Taxonomy" id="391037"/>
    <lineage>
        <taxon>Bacteria</taxon>
        <taxon>Bacillati</taxon>
        <taxon>Actinomycetota</taxon>
        <taxon>Actinomycetes</taxon>
        <taxon>Micromonosporales</taxon>
        <taxon>Micromonosporaceae</taxon>
        <taxon>Salinispora</taxon>
    </lineage>
</organism>